<name>A0A6N9Q6R3_9BACL</name>
<reference evidence="1 2" key="1">
    <citation type="submission" date="2019-01" db="EMBL/GenBank/DDBJ databases">
        <title>Chengkuizengella sp. nov., isolated from deep-sea sediment of East Pacific Ocean.</title>
        <authorList>
            <person name="Yang J."/>
            <person name="Lai Q."/>
            <person name="Shao Z."/>
        </authorList>
    </citation>
    <scope>NUCLEOTIDE SEQUENCE [LARGE SCALE GENOMIC DNA]</scope>
    <source>
        <strain evidence="1 2">YPA3-1-1</strain>
    </source>
</reference>
<comment type="caution">
    <text evidence="1">The sequence shown here is derived from an EMBL/GenBank/DDBJ whole genome shotgun (WGS) entry which is preliminary data.</text>
</comment>
<dbReference type="RefSeq" id="WP_160647346.1">
    <property type="nucleotide sequence ID" value="NZ_SIJB01000032.1"/>
</dbReference>
<sequence>MIIYEQEDKFTMIEQHEHANASGEMAKHWNMKYFQNKDRWNDVLLAVYEHDRGWIELDAVPFWNDHKQVPYSFMDFPLPSKLRAYQYGIDTVEEKNRYAGLLCSLQYTSLISEVSDDPQAVPFLAYEQNRQNNIIKQLIKNESQKIDLYFHLSFLQFFDELSLYICLNEPGTKKENEHVWFRDGFTKSNNFPFMKGQSIIAYWEDENHVKLSTFPFVKDFEINLKIKKVMKTHISKKGIAKAYEDTPYDTRTVNFYGIRSNKGE</sequence>
<organism evidence="1 2">
    <name type="scientific">Chengkuizengella marina</name>
    <dbReference type="NCBI Taxonomy" id="2507566"/>
    <lineage>
        <taxon>Bacteria</taxon>
        <taxon>Bacillati</taxon>
        <taxon>Bacillota</taxon>
        <taxon>Bacilli</taxon>
        <taxon>Bacillales</taxon>
        <taxon>Paenibacillaceae</taxon>
        <taxon>Chengkuizengella</taxon>
    </lineage>
</organism>
<dbReference type="OrthoDB" id="190426at2"/>
<dbReference type="InterPro" id="IPR024992">
    <property type="entry name" value="DUF3891"/>
</dbReference>
<keyword evidence="2" id="KW-1185">Reference proteome</keyword>
<dbReference type="Pfam" id="PF13030">
    <property type="entry name" value="DUF3891"/>
    <property type="match status" value="1"/>
</dbReference>
<dbReference type="Proteomes" id="UP000448943">
    <property type="component" value="Unassembled WGS sequence"/>
</dbReference>
<protein>
    <submittedName>
        <fullName evidence="1">DUF3891 family protein</fullName>
    </submittedName>
</protein>
<evidence type="ECO:0000313" key="2">
    <source>
        <dbReference type="Proteomes" id="UP000448943"/>
    </source>
</evidence>
<dbReference type="AlphaFoldDB" id="A0A6N9Q6R3"/>
<proteinExistence type="predicted"/>
<evidence type="ECO:0000313" key="1">
    <source>
        <dbReference type="EMBL" id="NBI30542.1"/>
    </source>
</evidence>
<gene>
    <name evidence="1" type="ORF">ERL59_16455</name>
</gene>
<accession>A0A6N9Q6R3</accession>
<dbReference type="EMBL" id="SIJB01000032">
    <property type="protein sequence ID" value="NBI30542.1"/>
    <property type="molecule type" value="Genomic_DNA"/>
</dbReference>